<accession>A0AAV3YVJ7</accession>
<feature type="transmembrane region" description="Helical" evidence="1">
    <location>
        <begin position="39"/>
        <end position="62"/>
    </location>
</feature>
<keyword evidence="1" id="KW-1133">Transmembrane helix</keyword>
<dbReference type="EMBL" id="BLXT01001714">
    <property type="protein sequence ID" value="GFN87480.1"/>
    <property type="molecule type" value="Genomic_DNA"/>
</dbReference>
<evidence type="ECO:0000313" key="2">
    <source>
        <dbReference type="EMBL" id="GFN87480.1"/>
    </source>
</evidence>
<evidence type="ECO:0000313" key="3">
    <source>
        <dbReference type="Proteomes" id="UP000735302"/>
    </source>
</evidence>
<comment type="caution">
    <text evidence="2">The sequence shown here is derived from an EMBL/GenBank/DDBJ whole genome shotgun (WGS) entry which is preliminary data.</text>
</comment>
<sequence>MITSSLVDAEVRARTITQPDPFSVLFKLCFRLWEWSKCYATHIVFAIIAAVTVACAPGTSFLSHCSKLRQDKEMSNVYIGAPLPHVSQSKVVTE</sequence>
<reference evidence="2 3" key="1">
    <citation type="journal article" date="2021" name="Elife">
        <title>Chloroplast acquisition without the gene transfer in kleptoplastic sea slugs, Plakobranchus ocellatus.</title>
        <authorList>
            <person name="Maeda T."/>
            <person name="Takahashi S."/>
            <person name="Yoshida T."/>
            <person name="Shimamura S."/>
            <person name="Takaki Y."/>
            <person name="Nagai Y."/>
            <person name="Toyoda A."/>
            <person name="Suzuki Y."/>
            <person name="Arimoto A."/>
            <person name="Ishii H."/>
            <person name="Satoh N."/>
            <person name="Nishiyama T."/>
            <person name="Hasebe M."/>
            <person name="Maruyama T."/>
            <person name="Minagawa J."/>
            <person name="Obokata J."/>
            <person name="Shigenobu S."/>
        </authorList>
    </citation>
    <scope>NUCLEOTIDE SEQUENCE [LARGE SCALE GENOMIC DNA]</scope>
</reference>
<evidence type="ECO:0000256" key="1">
    <source>
        <dbReference type="SAM" id="Phobius"/>
    </source>
</evidence>
<dbReference type="AlphaFoldDB" id="A0AAV3YVJ7"/>
<proteinExistence type="predicted"/>
<keyword evidence="1" id="KW-0472">Membrane</keyword>
<dbReference type="Proteomes" id="UP000735302">
    <property type="component" value="Unassembled WGS sequence"/>
</dbReference>
<keyword evidence="1" id="KW-0812">Transmembrane</keyword>
<keyword evidence="3" id="KW-1185">Reference proteome</keyword>
<organism evidence="2 3">
    <name type="scientific">Plakobranchus ocellatus</name>
    <dbReference type="NCBI Taxonomy" id="259542"/>
    <lineage>
        <taxon>Eukaryota</taxon>
        <taxon>Metazoa</taxon>
        <taxon>Spiralia</taxon>
        <taxon>Lophotrochozoa</taxon>
        <taxon>Mollusca</taxon>
        <taxon>Gastropoda</taxon>
        <taxon>Heterobranchia</taxon>
        <taxon>Euthyneura</taxon>
        <taxon>Panpulmonata</taxon>
        <taxon>Sacoglossa</taxon>
        <taxon>Placobranchoidea</taxon>
        <taxon>Plakobranchidae</taxon>
        <taxon>Plakobranchus</taxon>
    </lineage>
</organism>
<name>A0AAV3YVJ7_9GAST</name>
<protein>
    <submittedName>
        <fullName evidence="2">Uncharacterized protein</fullName>
    </submittedName>
</protein>
<gene>
    <name evidence="2" type="ORF">PoB_001398600</name>
</gene>